<comment type="caution">
    <text evidence="2">The sequence shown here is derived from an EMBL/GenBank/DDBJ whole genome shotgun (WGS) entry which is preliminary data.</text>
</comment>
<dbReference type="Pfam" id="PF01208">
    <property type="entry name" value="URO-D"/>
    <property type="match status" value="1"/>
</dbReference>
<accession>A0A9X3F3R7</accession>
<dbReference type="PANTHER" id="PTHR47099">
    <property type="entry name" value="METHYLCOBAMIDE:COM METHYLTRANSFERASE MTBA"/>
    <property type="match status" value="1"/>
</dbReference>
<dbReference type="InterPro" id="IPR038071">
    <property type="entry name" value="UROD/MetE-like_sf"/>
</dbReference>
<sequence>MNSRERIKKALNFEEADRVPYDLAATTWTGITNTAYQNYLKFKGKAAEEPIWSDVIQQIVVPSEKVLNELDADVRGVFPLTSHNWDVYARLKDRGNYFEYVDEWNFTHHFPKKGFWFSLVKSPMAEVDFSENGVVGKGTWPEAGNLKRFDGLREKAIQYNENGKAVFTKGLCAGLFEMHQRARGMENAMLDPFLFAENSDKLVGKLADLKIEFWDAALTEIGDVVDIVGEGDDYGTQQSQLIAPEQFREYYLPHFTRVLKFIKDKRPDLKIMFHSCGNVRPIIPDLIETGVDILNPIHITAAGMEPIQLKKDFGKDIVFWGGGVDTQHILPSGTPEQVKDHVKRNIDALAPGGGFVFSTVHNIQAEVPPQNIVAMLDTLNQFGIYQSKNKLEPNKSK</sequence>
<keyword evidence="3" id="KW-1185">Reference proteome</keyword>
<dbReference type="PANTHER" id="PTHR47099:SF1">
    <property type="entry name" value="METHYLCOBAMIDE:COM METHYLTRANSFERASE MTBA"/>
    <property type="match status" value="1"/>
</dbReference>
<dbReference type="EMBL" id="JAPOHD010000012">
    <property type="protein sequence ID" value="MCY1720036.1"/>
    <property type="molecule type" value="Genomic_DNA"/>
</dbReference>
<dbReference type="InterPro" id="IPR000257">
    <property type="entry name" value="Uroporphyrinogen_deCOase"/>
</dbReference>
<reference evidence="2" key="1">
    <citation type="submission" date="2022-11" db="EMBL/GenBank/DDBJ databases">
        <title>Marilongibacter aestuarii gen. nov., sp. nov., isolated from tidal flat sediment.</title>
        <authorList>
            <person name="Jiayan W."/>
        </authorList>
    </citation>
    <scope>NUCLEOTIDE SEQUENCE</scope>
    <source>
        <strain evidence="2">Z1-6</strain>
    </source>
</reference>
<dbReference type="InterPro" id="IPR052024">
    <property type="entry name" value="Methanogen_methyltrans"/>
</dbReference>
<protein>
    <recommendedName>
        <fullName evidence="1">Uroporphyrinogen decarboxylase (URO-D) domain-containing protein</fullName>
    </recommendedName>
</protein>
<feature type="domain" description="Uroporphyrinogen decarboxylase (URO-D)" evidence="1">
    <location>
        <begin position="183"/>
        <end position="381"/>
    </location>
</feature>
<name>A0A9X3F3R7_9BACT</name>
<evidence type="ECO:0000313" key="2">
    <source>
        <dbReference type="EMBL" id="MCY1720036.1"/>
    </source>
</evidence>
<organism evidence="2 3">
    <name type="scientific">Draconibacterium aestuarii</name>
    <dbReference type="NCBI Taxonomy" id="2998507"/>
    <lineage>
        <taxon>Bacteria</taxon>
        <taxon>Pseudomonadati</taxon>
        <taxon>Bacteroidota</taxon>
        <taxon>Bacteroidia</taxon>
        <taxon>Marinilabiliales</taxon>
        <taxon>Prolixibacteraceae</taxon>
        <taxon>Draconibacterium</taxon>
    </lineage>
</organism>
<proteinExistence type="predicted"/>
<dbReference type="SUPFAM" id="SSF51726">
    <property type="entry name" value="UROD/MetE-like"/>
    <property type="match status" value="1"/>
</dbReference>
<evidence type="ECO:0000313" key="3">
    <source>
        <dbReference type="Proteomes" id="UP001145087"/>
    </source>
</evidence>
<dbReference type="GO" id="GO:0004853">
    <property type="term" value="F:uroporphyrinogen decarboxylase activity"/>
    <property type="evidence" value="ECO:0007669"/>
    <property type="project" value="InterPro"/>
</dbReference>
<dbReference type="AlphaFoldDB" id="A0A9X3F3R7"/>
<dbReference type="Gene3D" id="3.20.20.210">
    <property type="match status" value="1"/>
</dbReference>
<dbReference type="Proteomes" id="UP001145087">
    <property type="component" value="Unassembled WGS sequence"/>
</dbReference>
<evidence type="ECO:0000259" key="1">
    <source>
        <dbReference type="Pfam" id="PF01208"/>
    </source>
</evidence>
<dbReference type="RefSeq" id="WP_343332367.1">
    <property type="nucleotide sequence ID" value="NZ_JAPOHD010000012.1"/>
</dbReference>
<gene>
    <name evidence="2" type="ORF">OU798_06765</name>
</gene>
<dbReference type="GO" id="GO:0006779">
    <property type="term" value="P:porphyrin-containing compound biosynthetic process"/>
    <property type="evidence" value="ECO:0007669"/>
    <property type="project" value="InterPro"/>
</dbReference>